<dbReference type="Proteomes" id="UP000291343">
    <property type="component" value="Unassembled WGS sequence"/>
</dbReference>
<feature type="region of interest" description="Disordered" evidence="7">
    <location>
        <begin position="287"/>
        <end position="319"/>
    </location>
</feature>
<dbReference type="PANTHER" id="PTHR45776:SF2">
    <property type="entry name" value="MIP04163P"/>
    <property type="match status" value="1"/>
</dbReference>
<dbReference type="STRING" id="195883.A0A482XLD8"/>
<feature type="region of interest" description="Disordered" evidence="7">
    <location>
        <begin position="74"/>
        <end position="94"/>
    </location>
</feature>
<evidence type="ECO:0000313" key="9">
    <source>
        <dbReference type="EMBL" id="RZF46108.1"/>
    </source>
</evidence>
<dbReference type="GO" id="GO:0000981">
    <property type="term" value="F:DNA-binding transcription factor activity, RNA polymerase II-specific"/>
    <property type="evidence" value="ECO:0007669"/>
    <property type="project" value="TreeGrafter"/>
</dbReference>
<dbReference type="Pfam" id="PF15951">
    <property type="entry name" value="MITF_TFEB_C_3_N"/>
    <property type="match status" value="1"/>
</dbReference>
<dbReference type="InterPro" id="IPR031867">
    <property type="entry name" value="MiT/TFE_N"/>
</dbReference>
<dbReference type="InParanoid" id="A0A482XLD8"/>
<sequence length="598" mass="66931">MGESNDKNDPVCIHIGIGIDDDLRLILDMDPSLMDLPPQQELISSPAIISPPTFKTSTSTSRTNLKLQLMREQQQQQERKAAQAKSEIRNNNLNPTKAIPQTLQHVDLPGFGLQVPQKVLRVQTRLENPTRYHVMQKQKNQVRQFITETMQNPNIMSMERNATTSVENTLHDPLIPPPTIAISPQQSKIQSKFENLPFTYTDGQNHQMMFDQHLNECVRNNLPNLPVENHRLSHTCTASPESAISSIATTPSEARNGCEASVISYHTPQKQAELSQLQPMMECSMELEADSGQNKNKRSKKLHTNDASPESAISSIATSPSEAEEFFEDFLSNVGNSINPENLKTSQSLTLPDLDASDSTEMYIDHLISLNSSPSAADASSCPIKAEPPQYSEADLHALAKDRQKKDNHNMIERRRRFNINDRIKELGTLLPKNNEQYFEVVRDFRPNKGTILKSSVEYIKALKQEVQKLKQMQFKTIELETENEILCSRVKMLENLAKSHGLPLPEYSWQTSSESISNNSFLKNSLAALRKSTDLLSELNPLSSVDDLIDDDHGVVMNGDDDPMLSSSSPLPHLPMPPSPLSIGGHSSDMDMMVPPQ</sequence>
<evidence type="ECO:0000256" key="4">
    <source>
        <dbReference type="ARBA" id="ARBA00023125"/>
    </source>
</evidence>
<reference evidence="9 10" key="1">
    <citation type="journal article" date="2017" name="Gigascience">
        <title>Genome sequence of the small brown planthopper, Laodelphax striatellus.</title>
        <authorList>
            <person name="Zhu J."/>
            <person name="Jiang F."/>
            <person name="Wang X."/>
            <person name="Yang P."/>
            <person name="Bao Y."/>
            <person name="Zhao W."/>
            <person name="Wang W."/>
            <person name="Lu H."/>
            <person name="Wang Q."/>
            <person name="Cui N."/>
            <person name="Li J."/>
            <person name="Chen X."/>
            <person name="Luo L."/>
            <person name="Yu J."/>
            <person name="Kang L."/>
            <person name="Cui F."/>
        </authorList>
    </citation>
    <scope>NUCLEOTIDE SEQUENCE [LARGE SCALE GENOMIC DNA]</scope>
    <source>
        <strain evidence="9">Lst14</strain>
    </source>
</reference>
<dbReference type="PROSITE" id="PS50888">
    <property type="entry name" value="BHLH"/>
    <property type="match status" value="1"/>
</dbReference>
<keyword evidence="5" id="KW-0804">Transcription</keyword>
<evidence type="ECO:0000256" key="1">
    <source>
        <dbReference type="ARBA" id="ARBA00004123"/>
    </source>
</evidence>
<dbReference type="Gene3D" id="4.10.280.10">
    <property type="entry name" value="Helix-loop-helix DNA-binding domain"/>
    <property type="match status" value="1"/>
</dbReference>
<dbReference type="AlphaFoldDB" id="A0A482XLD8"/>
<dbReference type="FunCoup" id="A0A482XLD8">
    <property type="interactions" value="260"/>
</dbReference>
<evidence type="ECO:0000259" key="8">
    <source>
        <dbReference type="PROSITE" id="PS50888"/>
    </source>
</evidence>
<accession>A0A482XLD8</accession>
<dbReference type="GO" id="GO:0000978">
    <property type="term" value="F:RNA polymerase II cis-regulatory region sequence-specific DNA binding"/>
    <property type="evidence" value="ECO:0007669"/>
    <property type="project" value="TreeGrafter"/>
</dbReference>
<dbReference type="CDD" id="cd11397">
    <property type="entry name" value="bHLHzip_MITF_like"/>
    <property type="match status" value="1"/>
</dbReference>
<name>A0A482XLD8_LAOST</name>
<proteinExistence type="inferred from homology"/>
<keyword evidence="3" id="KW-0805">Transcription regulation</keyword>
<evidence type="ECO:0000256" key="3">
    <source>
        <dbReference type="ARBA" id="ARBA00023015"/>
    </source>
</evidence>
<dbReference type="Pfam" id="PF00010">
    <property type="entry name" value="HLH"/>
    <property type="match status" value="1"/>
</dbReference>
<comment type="caution">
    <text evidence="9">The sequence shown here is derived from an EMBL/GenBank/DDBJ whole genome shotgun (WGS) entry which is preliminary data.</text>
</comment>
<comment type="subcellular location">
    <subcellularLocation>
        <location evidence="1">Nucleus</location>
    </subcellularLocation>
</comment>
<dbReference type="EMBL" id="QKKF02007161">
    <property type="protein sequence ID" value="RZF46108.1"/>
    <property type="molecule type" value="Genomic_DNA"/>
</dbReference>
<dbReference type="GO" id="GO:0046983">
    <property type="term" value="F:protein dimerization activity"/>
    <property type="evidence" value="ECO:0007669"/>
    <property type="project" value="InterPro"/>
</dbReference>
<feature type="domain" description="BHLH" evidence="8">
    <location>
        <begin position="404"/>
        <end position="463"/>
    </location>
</feature>
<keyword evidence="6" id="KW-0539">Nucleus</keyword>
<dbReference type="PANTHER" id="PTHR45776">
    <property type="entry name" value="MIP04163P"/>
    <property type="match status" value="1"/>
</dbReference>
<dbReference type="OrthoDB" id="6242697at2759"/>
<evidence type="ECO:0000313" key="10">
    <source>
        <dbReference type="Proteomes" id="UP000291343"/>
    </source>
</evidence>
<evidence type="ECO:0000256" key="6">
    <source>
        <dbReference type="ARBA" id="ARBA00023242"/>
    </source>
</evidence>
<comment type="similarity">
    <text evidence="2">Belongs to the MiT/TFE family.</text>
</comment>
<protein>
    <recommendedName>
        <fullName evidence="8">BHLH domain-containing protein</fullName>
    </recommendedName>
</protein>
<keyword evidence="4" id="KW-0238">DNA-binding</keyword>
<dbReference type="GO" id="GO:0005634">
    <property type="term" value="C:nucleus"/>
    <property type="evidence" value="ECO:0007669"/>
    <property type="project" value="UniProtKB-SubCell"/>
</dbReference>
<organism evidence="9 10">
    <name type="scientific">Laodelphax striatellus</name>
    <name type="common">Small brown planthopper</name>
    <name type="synonym">Delphax striatella</name>
    <dbReference type="NCBI Taxonomy" id="195883"/>
    <lineage>
        <taxon>Eukaryota</taxon>
        <taxon>Metazoa</taxon>
        <taxon>Ecdysozoa</taxon>
        <taxon>Arthropoda</taxon>
        <taxon>Hexapoda</taxon>
        <taxon>Insecta</taxon>
        <taxon>Pterygota</taxon>
        <taxon>Neoptera</taxon>
        <taxon>Paraneoptera</taxon>
        <taxon>Hemiptera</taxon>
        <taxon>Auchenorrhyncha</taxon>
        <taxon>Fulgoroidea</taxon>
        <taxon>Delphacidae</taxon>
        <taxon>Criomorphinae</taxon>
        <taxon>Laodelphax</taxon>
    </lineage>
</organism>
<dbReference type="InterPro" id="IPR036638">
    <property type="entry name" value="HLH_DNA-bd_sf"/>
</dbReference>
<keyword evidence="10" id="KW-1185">Reference proteome</keyword>
<evidence type="ECO:0000256" key="7">
    <source>
        <dbReference type="SAM" id="MobiDB-lite"/>
    </source>
</evidence>
<dbReference type="SUPFAM" id="SSF47459">
    <property type="entry name" value="HLH, helix-loop-helix DNA-binding domain"/>
    <property type="match status" value="1"/>
</dbReference>
<evidence type="ECO:0000256" key="2">
    <source>
        <dbReference type="ARBA" id="ARBA00008289"/>
    </source>
</evidence>
<dbReference type="SMART" id="SM00353">
    <property type="entry name" value="HLH"/>
    <property type="match status" value="1"/>
</dbReference>
<gene>
    <name evidence="9" type="ORF">LSTR_LSTR012968</name>
</gene>
<dbReference type="InterPro" id="IPR011598">
    <property type="entry name" value="bHLH_dom"/>
</dbReference>
<feature type="region of interest" description="Disordered" evidence="7">
    <location>
        <begin position="559"/>
        <end position="598"/>
    </location>
</feature>
<feature type="compositionally biased region" description="Polar residues" evidence="7">
    <location>
        <begin position="305"/>
        <end position="319"/>
    </location>
</feature>
<evidence type="ECO:0000256" key="5">
    <source>
        <dbReference type="ARBA" id="ARBA00023163"/>
    </source>
</evidence>
<dbReference type="SMR" id="A0A482XLD8"/>